<organism evidence="2 3">
    <name type="scientific">Aureococcus anophagefferens</name>
    <name type="common">Harmful bloom alga</name>
    <dbReference type="NCBI Taxonomy" id="44056"/>
    <lineage>
        <taxon>Eukaryota</taxon>
        <taxon>Sar</taxon>
        <taxon>Stramenopiles</taxon>
        <taxon>Ochrophyta</taxon>
        <taxon>Pelagophyceae</taxon>
        <taxon>Pelagomonadales</taxon>
        <taxon>Pelagomonadaceae</taxon>
        <taxon>Aureococcus</taxon>
    </lineage>
</organism>
<name>A0ABR1GDC5_AURAN</name>
<protein>
    <submittedName>
        <fullName evidence="2">Uncharacterized protein</fullName>
    </submittedName>
</protein>
<feature type="region of interest" description="Disordered" evidence="1">
    <location>
        <begin position="1"/>
        <end position="56"/>
    </location>
</feature>
<feature type="region of interest" description="Disordered" evidence="1">
    <location>
        <begin position="80"/>
        <end position="125"/>
    </location>
</feature>
<reference evidence="2 3" key="1">
    <citation type="submission" date="2024-03" db="EMBL/GenBank/DDBJ databases">
        <title>Aureococcus anophagefferens CCMP1851 and Kratosvirus quantuckense: Draft genome of a second virus-susceptible host strain in the model system.</title>
        <authorList>
            <person name="Chase E."/>
            <person name="Truchon A.R."/>
            <person name="Schepens W."/>
            <person name="Wilhelm S.W."/>
        </authorList>
    </citation>
    <scope>NUCLEOTIDE SEQUENCE [LARGE SCALE GENOMIC DNA]</scope>
    <source>
        <strain evidence="2 3">CCMP1851</strain>
    </source>
</reference>
<feature type="compositionally biased region" description="Low complexity" evidence="1">
    <location>
        <begin position="34"/>
        <end position="45"/>
    </location>
</feature>
<evidence type="ECO:0000313" key="3">
    <source>
        <dbReference type="Proteomes" id="UP001363151"/>
    </source>
</evidence>
<evidence type="ECO:0000313" key="2">
    <source>
        <dbReference type="EMBL" id="KAK7254076.1"/>
    </source>
</evidence>
<accession>A0ABR1GDC5</accession>
<keyword evidence="3" id="KW-1185">Reference proteome</keyword>
<feature type="compositionally biased region" description="Basic and acidic residues" evidence="1">
    <location>
        <begin position="110"/>
        <end position="125"/>
    </location>
</feature>
<comment type="caution">
    <text evidence="2">The sequence shown here is derived from an EMBL/GenBank/DDBJ whole genome shotgun (WGS) entry which is preliminary data.</text>
</comment>
<gene>
    <name evidence="2" type="ORF">SO694_00008126</name>
</gene>
<feature type="compositionally biased region" description="Low complexity" evidence="1">
    <location>
        <begin position="85"/>
        <end position="97"/>
    </location>
</feature>
<proteinExistence type="predicted"/>
<evidence type="ECO:0000256" key="1">
    <source>
        <dbReference type="SAM" id="MobiDB-lite"/>
    </source>
</evidence>
<dbReference type="EMBL" id="JBBJCI010000032">
    <property type="protein sequence ID" value="KAK7254076.1"/>
    <property type="molecule type" value="Genomic_DNA"/>
</dbReference>
<sequence>MRSSTPPRRRTPPGSPRSGAAGSPPATPERPVTAGRVSSGARSAADFSPRHSSGDRAWERALHRRIEALELQLQAEIAANRDLRSGGAPSRRSGGPPQLAPSPKKSPRATPEKADDAGLLDEVRADATADEARLLAQVAAAERENRAGRGQARAG</sequence>
<dbReference type="Proteomes" id="UP001363151">
    <property type="component" value="Unassembled WGS sequence"/>
</dbReference>